<organism evidence="3 4">
    <name type="scientific">Candidatus Corynebacterium gallistercoris</name>
    <dbReference type="NCBI Taxonomy" id="2838530"/>
    <lineage>
        <taxon>Bacteria</taxon>
        <taxon>Bacillati</taxon>
        <taxon>Actinomycetota</taxon>
        <taxon>Actinomycetes</taxon>
        <taxon>Mycobacteriales</taxon>
        <taxon>Corynebacteriaceae</taxon>
        <taxon>Corynebacterium</taxon>
    </lineage>
</organism>
<proteinExistence type="predicted"/>
<keyword evidence="1" id="KW-0175">Coiled coil</keyword>
<feature type="region of interest" description="Disordered" evidence="2">
    <location>
        <begin position="1"/>
        <end position="34"/>
    </location>
</feature>
<sequence>MSTPTPKPGPRPGTTASPAAKIPHNDPARHGRVDADGTAWVYTRDGERQIGQFHAGSPEEGLQHFGAKYVALSTEIAVLEARLRTHPHETARIEADAAALHSSVPHAAVIGDLEALSDRLERLRAHCGEVAEDQRRAAAEHAAQAEKKKRDLAAEAEKLGAESTDWKKTGDRFRQMVDEWRNLKGVPKTTDDELYTIFSAGRKAFNERRQAHFDDLDRQRAAARVRKEALIEKAESLQHSTDWAETSRAYRDLMREWKAAGRAPRDVDDQLWSRFRAAQDVFFAAKKNHESALDEEFAANAEAKQKLIDDYSPLIDPAAYGLDRSRQNLRELQDAWDAIGFVPRDRKQEFEDKIGALEARVADAADEQWRKTDPEAQARVAQFRSKVEQLEADARAAEAQGKAGQAKKLAEQAAQWREWAEAAEQALEN</sequence>
<evidence type="ECO:0000313" key="4">
    <source>
        <dbReference type="Proteomes" id="UP000824189"/>
    </source>
</evidence>
<dbReference type="Proteomes" id="UP000824189">
    <property type="component" value="Unassembled WGS sequence"/>
</dbReference>
<feature type="coiled-coil region" evidence="1">
    <location>
        <begin position="113"/>
        <end position="162"/>
    </location>
</feature>
<comment type="caution">
    <text evidence="3">The sequence shown here is derived from an EMBL/GenBank/DDBJ whole genome shotgun (WGS) entry which is preliminary data.</text>
</comment>
<dbReference type="EMBL" id="DXFZ01000028">
    <property type="protein sequence ID" value="HIW95283.1"/>
    <property type="molecule type" value="Genomic_DNA"/>
</dbReference>
<reference evidence="3" key="1">
    <citation type="journal article" date="2021" name="PeerJ">
        <title>Extensive microbial diversity within the chicken gut microbiome revealed by metagenomics and culture.</title>
        <authorList>
            <person name="Gilroy R."/>
            <person name="Ravi A."/>
            <person name="Getino M."/>
            <person name="Pursley I."/>
            <person name="Horton D.L."/>
            <person name="Alikhan N.F."/>
            <person name="Baker D."/>
            <person name="Gharbi K."/>
            <person name="Hall N."/>
            <person name="Watson M."/>
            <person name="Adriaenssens E.M."/>
            <person name="Foster-Nyarko E."/>
            <person name="Jarju S."/>
            <person name="Secka A."/>
            <person name="Antonio M."/>
            <person name="Oren A."/>
            <person name="Chaudhuri R.R."/>
            <person name="La Ragione R."/>
            <person name="Hildebrand F."/>
            <person name="Pallen M.J."/>
        </authorList>
    </citation>
    <scope>NUCLEOTIDE SEQUENCE</scope>
    <source>
        <strain evidence="3">4376</strain>
    </source>
</reference>
<evidence type="ECO:0000256" key="2">
    <source>
        <dbReference type="SAM" id="MobiDB-lite"/>
    </source>
</evidence>
<evidence type="ECO:0000313" key="3">
    <source>
        <dbReference type="EMBL" id="HIW95283.1"/>
    </source>
</evidence>
<feature type="compositionally biased region" description="Basic and acidic residues" evidence="2">
    <location>
        <begin position="23"/>
        <end position="34"/>
    </location>
</feature>
<feature type="coiled-coil region" evidence="1">
    <location>
        <begin position="347"/>
        <end position="407"/>
    </location>
</feature>
<reference evidence="3" key="2">
    <citation type="submission" date="2021-04" db="EMBL/GenBank/DDBJ databases">
        <authorList>
            <person name="Gilroy R."/>
        </authorList>
    </citation>
    <scope>NUCLEOTIDE SEQUENCE</scope>
    <source>
        <strain evidence="3">4376</strain>
    </source>
</reference>
<dbReference type="AlphaFoldDB" id="A0A9D1RVZ3"/>
<protein>
    <submittedName>
        <fullName evidence="3">DUF349 domain-containing protein</fullName>
    </submittedName>
</protein>
<name>A0A9D1RVZ3_9CORY</name>
<accession>A0A9D1RVZ3</accession>
<feature type="compositionally biased region" description="Pro residues" evidence="2">
    <location>
        <begin position="1"/>
        <end position="11"/>
    </location>
</feature>
<dbReference type="InterPro" id="IPR007139">
    <property type="entry name" value="DUF349"/>
</dbReference>
<evidence type="ECO:0000256" key="1">
    <source>
        <dbReference type="SAM" id="Coils"/>
    </source>
</evidence>
<dbReference type="Pfam" id="PF03993">
    <property type="entry name" value="DUF349"/>
    <property type="match status" value="3"/>
</dbReference>
<gene>
    <name evidence="3" type="ORF">H9867_02165</name>
</gene>